<keyword evidence="3" id="KW-1185">Reference proteome</keyword>
<dbReference type="InterPro" id="IPR013078">
    <property type="entry name" value="His_Pase_superF_clade-1"/>
</dbReference>
<proteinExistence type="predicted"/>
<accession>A0A2G1QTP9</accession>
<dbReference type="Pfam" id="PF00300">
    <property type="entry name" value="His_Phos_1"/>
    <property type="match status" value="1"/>
</dbReference>
<comment type="caution">
    <text evidence="2">The sequence shown here is derived from an EMBL/GenBank/DDBJ whole genome shotgun (WGS) entry which is preliminary data.</text>
</comment>
<evidence type="ECO:0000313" key="3">
    <source>
        <dbReference type="Proteomes" id="UP000221168"/>
    </source>
</evidence>
<dbReference type="InterPro" id="IPR029033">
    <property type="entry name" value="His_PPase_superfam"/>
</dbReference>
<protein>
    <submittedName>
        <fullName evidence="2">Histidine phosphatase family protein</fullName>
    </submittedName>
</protein>
<dbReference type="SUPFAM" id="SSF53254">
    <property type="entry name" value="Phosphoglycerate mutase-like"/>
    <property type="match status" value="1"/>
</dbReference>
<name>A0A2G1QTP9_9HYPH</name>
<dbReference type="OrthoDB" id="2237472at2"/>
<keyword evidence="1" id="KW-0732">Signal</keyword>
<dbReference type="CDD" id="cd07067">
    <property type="entry name" value="HP_PGM_like"/>
    <property type="match status" value="1"/>
</dbReference>
<feature type="chain" id="PRO_5013625837" evidence="1">
    <location>
        <begin position="22"/>
        <end position="184"/>
    </location>
</feature>
<reference evidence="2 3" key="1">
    <citation type="submission" date="2017-10" db="EMBL/GenBank/DDBJ databases">
        <title>Sedimentibacterium mangrovi gen. nov., sp. nov., a novel member of family Phyllobacteriacea isolated from mangrove sediment.</title>
        <authorList>
            <person name="Liao H."/>
            <person name="Tian Y."/>
        </authorList>
    </citation>
    <scope>NUCLEOTIDE SEQUENCE [LARGE SCALE GENOMIC DNA]</scope>
    <source>
        <strain evidence="2 3">X9-2-2</strain>
    </source>
</reference>
<dbReference type="RefSeq" id="WP_099303369.1">
    <property type="nucleotide sequence ID" value="NZ_PDVP01000001.1"/>
</dbReference>
<gene>
    <name evidence="2" type="ORF">CSC94_02455</name>
</gene>
<evidence type="ECO:0000256" key="1">
    <source>
        <dbReference type="SAM" id="SignalP"/>
    </source>
</evidence>
<dbReference type="EMBL" id="PDVP01000001">
    <property type="protein sequence ID" value="PHP68872.1"/>
    <property type="molecule type" value="Genomic_DNA"/>
</dbReference>
<sequence length="184" mass="19660">MIRQILIATLVLCIAGPPALAGDLSLLRQSGVVALMRHATAPGTGDPYEFKIGDCSTQRNLSDAGRDEARQAGQRLRKAGISFSIVGSSQWCRTRETARLLNVGAVKDMPELNSFFADPSNAEEQTRLTLARIADMPLDAPAMLVTHQVNITALTGVIPQQGEIVVARPNDHGTLDVVGKIPPP</sequence>
<feature type="signal peptide" evidence="1">
    <location>
        <begin position="1"/>
        <end position="21"/>
    </location>
</feature>
<evidence type="ECO:0000313" key="2">
    <source>
        <dbReference type="EMBL" id="PHP68872.1"/>
    </source>
</evidence>
<dbReference type="Gene3D" id="3.40.50.1240">
    <property type="entry name" value="Phosphoglycerate mutase-like"/>
    <property type="match status" value="1"/>
</dbReference>
<organism evidence="2 3">
    <name type="scientific">Zhengella mangrovi</name>
    <dbReference type="NCBI Taxonomy" id="1982044"/>
    <lineage>
        <taxon>Bacteria</taxon>
        <taxon>Pseudomonadati</taxon>
        <taxon>Pseudomonadota</taxon>
        <taxon>Alphaproteobacteria</taxon>
        <taxon>Hyphomicrobiales</taxon>
        <taxon>Notoacmeibacteraceae</taxon>
        <taxon>Zhengella</taxon>
    </lineage>
</organism>
<dbReference type="AlphaFoldDB" id="A0A2G1QTP9"/>
<dbReference type="Proteomes" id="UP000221168">
    <property type="component" value="Unassembled WGS sequence"/>
</dbReference>